<dbReference type="AlphaFoldDB" id="A0A0S4TU86"/>
<feature type="region of interest" description="Disordered" evidence="1">
    <location>
        <begin position="1"/>
        <end position="44"/>
    </location>
</feature>
<proteinExistence type="predicted"/>
<dbReference type="EMBL" id="LN899819">
    <property type="protein sequence ID" value="CUV13576.1"/>
    <property type="molecule type" value="Genomic_DNA"/>
</dbReference>
<protein>
    <submittedName>
        <fullName evidence="2">Uncharacterized protein</fullName>
    </submittedName>
</protein>
<organism evidence="2">
    <name type="scientific">Ralstonia solanacearum</name>
    <name type="common">Pseudomonas solanacearum</name>
    <dbReference type="NCBI Taxonomy" id="305"/>
    <lineage>
        <taxon>Bacteria</taxon>
        <taxon>Pseudomonadati</taxon>
        <taxon>Pseudomonadota</taxon>
        <taxon>Betaproteobacteria</taxon>
        <taxon>Burkholderiales</taxon>
        <taxon>Burkholderiaceae</taxon>
        <taxon>Ralstonia</taxon>
        <taxon>Ralstonia solanacearum species complex</taxon>
    </lineage>
</organism>
<reference evidence="2" key="1">
    <citation type="submission" date="2015-10" db="EMBL/GenBank/DDBJ databases">
        <authorList>
            <person name="Gilbert D.G."/>
        </authorList>
    </citation>
    <scope>NUCLEOTIDE SEQUENCE</scope>
    <source>
        <strain evidence="2">Phyl III-seqv23</strain>
    </source>
</reference>
<evidence type="ECO:0000313" key="2">
    <source>
        <dbReference type="EMBL" id="CUV13576.1"/>
    </source>
</evidence>
<gene>
    <name evidence="2" type="ORF">RUN39_v1_590134</name>
</gene>
<accession>A0A0S4TU86</accession>
<evidence type="ECO:0000256" key="1">
    <source>
        <dbReference type="SAM" id="MobiDB-lite"/>
    </source>
</evidence>
<sequence>MPGPFTLTRQRPTLVSHGAPQPDRTRQHVAGPGPETRAGSHVCPATGPSVALATAVMHCNKGSASEHADRHPPALE</sequence>
<name>A0A0S4TU86_RALSL</name>